<dbReference type="NCBIfam" id="TIGR01988">
    <property type="entry name" value="Ubi-OHases"/>
    <property type="match status" value="1"/>
</dbReference>
<dbReference type="GO" id="GO:0006744">
    <property type="term" value="P:ubiquinone biosynthetic process"/>
    <property type="evidence" value="ECO:0007669"/>
    <property type="project" value="UniProtKB-UniPathway"/>
</dbReference>
<dbReference type="InterPro" id="IPR002938">
    <property type="entry name" value="FAD-bd"/>
</dbReference>
<comment type="cofactor">
    <cofactor evidence="1">
        <name>FAD</name>
        <dbReference type="ChEBI" id="CHEBI:57692"/>
    </cofactor>
</comment>
<dbReference type="PANTHER" id="PTHR43876:SF25">
    <property type="entry name" value="MONOOXYGENASE NMA2164"/>
    <property type="match status" value="1"/>
</dbReference>
<keyword evidence="10" id="KW-1185">Reference proteome</keyword>
<evidence type="ECO:0000313" key="9">
    <source>
        <dbReference type="EMBL" id="RPE66852.1"/>
    </source>
</evidence>
<dbReference type="PANTHER" id="PTHR43876">
    <property type="entry name" value="UBIQUINONE BIOSYNTHESIS MONOOXYGENASE COQ6, MITOCHONDRIAL"/>
    <property type="match status" value="1"/>
</dbReference>
<reference evidence="9 10" key="1">
    <citation type="submission" date="2018-11" db="EMBL/GenBank/DDBJ databases">
        <title>Genomic Encyclopedia of Type Strains, Phase IV (KMG-IV): sequencing the most valuable type-strain genomes for metagenomic binning, comparative biology and taxonomic classification.</title>
        <authorList>
            <person name="Goeker M."/>
        </authorList>
    </citation>
    <scope>NUCLEOTIDE SEQUENCE [LARGE SCALE GENOMIC DNA]</scope>
    <source>
        <strain evidence="9 10">DSM 101684</strain>
    </source>
</reference>
<feature type="domain" description="FAD-binding" evidence="8">
    <location>
        <begin position="3"/>
        <end position="336"/>
    </location>
</feature>
<comment type="caution">
    <text evidence="9">The sequence shown here is derived from an EMBL/GenBank/DDBJ whole genome shotgun (WGS) entry which is preliminary data.</text>
</comment>
<keyword evidence="6" id="KW-0560">Oxidoreductase</keyword>
<dbReference type="EMBL" id="RKQL01000004">
    <property type="protein sequence ID" value="RPE66852.1"/>
    <property type="molecule type" value="Genomic_DNA"/>
</dbReference>
<sequence length="398" mass="43436">MNYDILVVGAGPAGLAFATALASTGWRIALIDPLREAELQDPPEDGREIALTQQSVRTLQHLGLWARIAPEHRAPLRRACIFDGPDPKPLVVDARSCGANELGFLVSNHHIRRAALAACASARGGQPAGDFYFEDRVVQAQVEPDVAHLTLASGRQLQGRLLIAADSRFSSTRRMLGIAATHRDFGRSMLVCAMTHERDHAQSAWEWFDHGQTLALLPMNPDPETGRPRASVVITLPAADIEALCHDTPEAFNQAVAARFAHRLGAMQLQGQRHVYPLVSVWPERIAAPRFACIGDAAVGMHPVTAHGFNFGLLGVSTLASRLRRAAAQQADPGAFEPLAAYERRHRRDTRSLYLTTQAIVGLYTDERPAARTLRRLALRAAAAFPPFQHRIARALTA</sequence>
<dbReference type="RefSeq" id="WP_124223058.1">
    <property type="nucleotide sequence ID" value="NZ_RKQL01000004.1"/>
</dbReference>
<evidence type="ECO:0000259" key="8">
    <source>
        <dbReference type="Pfam" id="PF01494"/>
    </source>
</evidence>
<dbReference type="PRINTS" id="PR00420">
    <property type="entry name" value="RNGMNOXGNASE"/>
</dbReference>
<dbReference type="SUPFAM" id="SSF51905">
    <property type="entry name" value="FAD/NAD(P)-binding domain"/>
    <property type="match status" value="1"/>
</dbReference>
<dbReference type="Proteomes" id="UP000272193">
    <property type="component" value="Unassembled WGS sequence"/>
</dbReference>
<dbReference type="NCBIfam" id="NF006593">
    <property type="entry name" value="PRK09126.1"/>
    <property type="match status" value="1"/>
</dbReference>
<dbReference type="GO" id="GO:0004497">
    <property type="term" value="F:monooxygenase activity"/>
    <property type="evidence" value="ECO:0007669"/>
    <property type="project" value="UniProtKB-KW"/>
</dbReference>
<evidence type="ECO:0000256" key="4">
    <source>
        <dbReference type="ARBA" id="ARBA00022630"/>
    </source>
</evidence>
<dbReference type="UniPathway" id="UPA00232"/>
<accession>A0A3N4U8R2</accession>
<evidence type="ECO:0000256" key="1">
    <source>
        <dbReference type="ARBA" id="ARBA00001974"/>
    </source>
</evidence>
<comment type="pathway">
    <text evidence="2">Cofactor biosynthesis; ubiquinone biosynthesis.</text>
</comment>
<dbReference type="InterPro" id="IPR010971">
    <property type="entry name" value="UbiH/COQ6"/>
</dbReference>
<gene>
    <name evidence="9" type="ORF">EDC62_1926</name>
</gene>
<keyword evidence="4" id="KW-0285">Flavoprotein</keyword>
<keyword evidence="5" id="KW-0274">FAD</keyword>
<evidence type="ECO:0000256" key="3">
    <source>
        <dbReference type="ARBA" id="ARBA00005349"/>
    </source>
</evidence>
<dbReference type="Gene3D" id="3.50.50.60">
    <property type="entry name" value="FAD/NAD(P)-binding domain"/>
    <property type="match status" value="2"/>
</dbReference>
<keyword evidence="7" id="KW-0503">Monooxygenase</keyword>
<proteinExistence type="inferred from homology"/>
<evidence type="ECO:0000256" key="6">
    <source>
        <dbReference type="ARBA" id="ARBA00023002"/>
    </source>
</evidence>
<dbReference type="AlphaFoldDB" id="A0A3N4U8R2"/>
<organism evidence="9 10">
    <name type="scientific">Tibeticola sediminis</name>
    <dbReference type="NCBI Taxonomy" id="1917811"/>
    <lineage>
        <taxon>Bacteria</taxon>
        <taxon>Pseudomonadati</taxon>
        <taxon>Pseudomonadota</taxon>
        <taxon>Betaproteobacteria</taxon>
        <taxon>Burkholderiales</taxon>
        <taxon>Comamonadaceae</taxon>
        <taxon>Tibeticola</taxon>
    </lineage>
</organism>
<evidence type="ECO:0000256" key="2">
    <source>
        <dbReference type="ARBA" id="ARBA00004749"/>
    </source>
</evidence>
<comment type="similarity">
    <text evidence="3">Belongs to the UbiH/COQ6 family.</text>
</comment>
<dbReference type="InterPro" id="IPR036188">
    <property type="entry name" value="FAD/NAD-bd_sf"/>
</dbReference>
<dbReference type="GO" id="GO:0071949">
    <property type="term" value="F:FAD binding"/>
    <property type="evidence" value="ECO:0007669"/>
    <property type="project" value="InterPro"/>
</dbReference>
<protein>
    <submittedName>
        <fullName evidence="9">2-octaprenyl-3-methyl-6-methoxy-1,4-benzoquinol hydroxylase</fullName>
    </submittedName>
</protein>
<dbReference type="OrthoDB" id="9769565at2"/>
<evidence type="ECO:0000256" key="5">
    <source>
        <dbReference type="ARBA" id="ARBA00022827"/>
    </source>
</evidence>
<dbReference type="GO" id="GO:0016705">
    <property type="term" value="F:oxidoreductase activity, acting on paired donors, with incorporation or reduction of molecular oxygen"/>
    <property type="evidence" value="ECO:0007669"/>
    <property type="project" value="InterPro"/>
</dbReference>
<evidence type="ECO:0000256" key="7">
    <source>
        <dbReference type="ARBA" id="ARBA00023033"/>
    </source>
</evidence>
<evidence type="ECO:0000313" key="10">
    <source>
        <dbReference type="Proteomes" id="UP000272193"/>
    </source>
</evidence>
<dbReference type="InterPro" id="IPR051205">
    <property type="entry name" value="UbiH/COQ6_monooxygenase"/>
</dbReference>
<dbReference type="Pfam" id="PF01494">
    <property type="entry name" value="FAD_binding_3"/>
    <property type="match status" value="1"/>
</dbReference>
<name>A0A3N4U8R2_9BURK</name>